<dbReference type="Proteomes" id="UP000267017">
    <property type="component" value="Unassembled WGS sequence"/>
</dbReference>
<evidence type="ECO:0000313" key="3">
    <source>
        <dbReference type="EMBL" id="RRJ64027.1"/>
    </source>
</evidence>
<dbReference type="AlphaFoldDB" id="A0A3P3U100"/>
<accession>A0A3P3U100</accession>
<evidence type="ECO:0000259" key="2">
    <source>
        <dbReference type="Pfam" id="PF07282"/>
    </source>
</evidence>
<feature type="domain" description="Cas12f1-like TNB" evidence="2">
    <location>
        <begin position="63"/>
        <end position="117"/>
    </location>
</feature>
<dbReference type="Pfam" id="PF07282">
    <property type="entry name" value="Cas12f1-like_TNB"/>
    <property type="match status" value="1"/>
</dbReference>
<protein>
    <recommendedName>
        <fullName evidence="2">Cas12f1-like TNB domain-containing protein</fullName>
    </recommendedName>
</protein>
<comment type="caution">
    <text evidence="3">The sequence shown here is derived from an EMBL/GenBank/DDBJ whole genome shotgun (WGS) entry which is preliminary data.</text>
</comment>
<reference evidence="3 4" key="1">
    <citation type="submission" date="2018-11" db="EMBL/GenBank/DDBJ databases">
        <title>Genome sequencing of Paenibacillus sp. KCOM 3021 (= ChDC PVNT-B20).</title>
        <authorList>
            <person name="Kook J.-K."/>
            <person name="Park S.-N."/>
            <person name="Lim Y.K."/>
        </authorList>
    </citation>
    <scope>NUCLEOTIDE SEQUENCE [LARGE SCALE GENOMIC DNA]</scope>
    <source>
        <strain evidence="3 4">KCOM 3021</strain>
    </source>
</reference>
<keyword evidence="4" id="KW-1185">Reference proteome</keyword>
<name>A0A3P3U100_9BACL</name>
<organism evidence="3 4">
    <name type="scientific">Paenibacillus oralis</name>
    <dbReference type="NCBI Taxonomy" id="2490856"/>
    <lineage>
        <taxon>Bacteria</taxon>
        <taxon>Bacillati</taxon>
        <taxon>Bacillota</taxon>
        <taxon>Bacilli</taxon>
        <taxon>Bacillales</taxon>
        <taxon>Paenibacillaceae</taxon>
        <taxon>Paenibacillus</taxon>
    </lineage>
</organism>
<dbReference type="OrthoDB" id="4278026at2"/>
<sequence length="130" mass="14615">MDLGPTALQSWSTRRGSFSSIFQYPKKSPKSKQEPSIKSLVLILGSTLSPPVMIRRASVRSSMVDRKVIAVDPKYTSQTCPKCEHKNKGNRDKKKHHFKCKKCGYSSNDDRVAAVNLQRIGMKYITEGIV</sequence>
<keyword evidence="1" id="KW-0238">DNA-binding</keyword>
<dbReference type="GO" id="GO:0003677">
    <property type="term" value="F:DNA binding"/>
    <property type="evidence" value="ECO:0007669"/>
    <property type="project" value="UniProtKB-KW"/>
</dbReference>
<evidence type="ECO:0000256" key="1">
    <source>
        <dbReference type="ARBA" id="ARBA00023125"/>
    </source>
</evidence>
<dbReference type="EMBL" id="RRCN01000001">
    <property type="protein sequence ID" value="RRJ64027.1"/>
    <property type="molecule type" value="Genomic_DNA"/>
</dbReference>
<proteinExistence type="predicted"/>
<dbReference type="InterPro" id="IPR010095">
    <property type="entry name" value="Cas12f1-like_TNB"/>
</dbReference>
<gene>
    <name evidence="3" type="ORF">EHV15_14615</name>
</gene>
<evidence type="ECO:0000313" key="4">
    <source>
        <dbReference type="Proteomes" id="UP000267017"/>
    </source>
</evidence>